<evidence type="ECO:0000259" key="2">
    <source>
        <dbReference type="PROSITE" id="PS50010"/>
    </source>
</evidence>
<dbReference type="PROSITE" id="PS00109">
    <property type="entry name" value="PROTEIN_KINASE_TYR"/>
    <property type="match status" value="1"/>
</dbReference>
<dbReference type="Gene3D" id="1.10.510.10">
    <property type="entry name" value="Transferase(Phosphotransferase) domain 1"/>
    <property type="match status" value="1"/>
</dbReference>
<name>A0A4Y7PKN9_9AGAM</name>
<dbReference type="InterPro" id="IPR008266">
    <property type="entry name" value="Tyr_kinase_AS"/>
</dbReference>
<dbReference type="SUPFAM" id="SSF56112">
    <property type="entry name" value="Protein kinase-like (PK-like)"/>
    <property type="match status" value="1"/>
</dbReference>
<dbReference type="InterPro" id="IPR000719">
    <property type="entry name" value="Prot_kinase_dom"/>
</dbReference>
<dbReference type="Pfam" id="PF15411">
    <property type="entry name" value="PH_10"/>
    <property type="match status" value="1"/>
</dbReference>
<dbReference type="PANTHER" id="PTHR44329:SF214">
    <property type="entry name" value="PROTEIN KINASE DOMAIN-CONTAINING PROTEIN"/>
    <property type="match status" value="1"/>
</dbReference>
<dbReference type="PROSITE" id="PS50011">
    <property type="entry name" value="PROTEIN_KINASE_DOM"/>
    <property type="match status" value="1"/>
</dbReference>
<reference evidence="4 5" key="1">
    <citation type="submission" date="2018-06" db="EMBL/GenBank/DDBJ databases">
        <title>A transcriptomic atlas of mushroom development highlights an independent origin of complex multicellularity.</title>
        <authorList>
            <consortium name="DOE Joint Genome Institute"/>
            <person name="Krizsan K."/>
            <person name="Almasi E."/>
            <person name="Merenyi Z."/>
            <person name="Sahu N."/>
            <person name="Viragh M."/>
            <person name="Koszo T."/>
            <person name="Mondo S."/>
            <person name="Kiss B."/>
            <person name="Balint B."/>
            <person name="Kues U."/>
            <person name="Barry K."/>
            <person name="Hegedus J.C."/>
            <person name="Henrissat B."/>
            <person name="Johnson J."/>
            <person name="Lipzen A."/>
            <person name="Ohm R."/>
            <person name="Nagy I."/>
            <person name="Pangilinan J."/>
            <person name="Yan J."/>
            <person name="Xiong Y."/>
            <person name="Grigoriev I.V."/>
            <person name="Hibbett D.S."/>
            <person name="Nagy L.G."/>
        </authorList>
    </citation>
    <scope>NUCLEOTIDE SEQUENCE [LARGE SCALE GENOMIC DNA]</scope>
    <source>
        <strain evidence="4 5">SZMC22713</strain>
    </source>
</reference>
<accession>A0A4Y7PKN9</accession>
<dbReference type="InterPro" id="IPR011009">
    <property type="entry name" value="Kinase-like_dom_sf"/>
</dbReference>
<dbReference type="GO" id="GO:0005524">
    <property type="term" value="F:ATP binding"/>
    <property type="evidence" value="ECO:0007669"/>
    <property type="project" value="InterPro"/>
</dbReference>
<evidence type="ECO:0000313" key="4">
    <source>
        <dbReference type="EMBL" id="TDL15392.1"/>
    </source>
</evidence>
<evidence type="ECO:0000256" key="1">
    <source>
        <dbReference type="SAM" id="MobiDB-lite"/>
    </source>
</evidence>
<feature type="compositionally biased region" description="Polar residues" evidence="1">
    <location>
        <begin position="553"/>
        <end position="566"/>
    </location>
</feature>
<gene>
    <name evidence="4" type="ORF">BD410DRAFT_778163</name>
</gene>
<keyword evidence="4" id="KW-0418">Kinase</keyword>
<dbReference type="VEuPathDB" id="FungiDB:BD410DRAFT_778163"/>
<dbReference type="PANTHER" id="PTHR44329">
    <property type="entry name" value="SERINE/THREONINE-PROTEIN KINASE TNNI3K-RELATED"/>
    <property type="match status" value="1"/>
</dbReference>
<feature type="compositionally biased region" description="Acidic residues" evidence="1">
    <location>
        <begin position="543"/>
        <end position="552"/>
    </location>
</feature>
<protein>
    <submittedName>
        <fullName evidence="4">Kinase-like protein</fullName>
    </submittedName>
</protein>
<feature type="domain" description="Protein kinase" evidence="3">
    <location>
        <begin position="673"/>
        <end position="950"/>
    </location>
</feature>
<dbReference type="Pfam" id="PF00621">
    <property type="entry name" value="RhoGEF"/>
    <property type="match status" value="1"/>
</dbReference>
<dbReference type="InterPro" id="IPR035899">
    <property type="entry name" value="DBL_dom_sf"/>
</dbReference>
<evidence type="ECO:0000313" key="5">
    <source>
        <dbReference type="Proteomes" id="UP000294933"/>
    </source>
</evidence>
<sequence length="956" mass="106437">MARVHGPAALLPSGLKAQCATLLPRLRLIPELHQWLATTVNADIGYTPPHREPVRELWDCLVQGPPLLVLLDLLGSPSELPHLRNGDPSECPLIPPEISQQQALSDFSRRIRILETQGILSHGETFTLDNFLDGTAKGFAKVLKTVQRVLDCLEATYPGLYELPPGFQTQRDDVLSVFLSDEVEHMYCLQKIQASQEALRASFQQCPVLLDCLSAYLERMIVYQRDLVFRLEKASHRDGEERWETIFSLDDTPSYISGIGAYQSYCADYPIITAFVKSVLNGSAQYQSKTDRTTQQEATVLANLISRPIKRLVQYPSVLSNLLVLTNPIDNREAFTSLCTTYHKMDTLTQTILEVGQHVRSTWTVKSLKQRAFNWQGPDPESLGMLLMDDCVVLSESGYPPATSDSQAFWFESMLLLCVPAPCARGGQTYPEHPSIDDSKVAYPIDRWEIGLAARRTAPLNLAYAISPTRIQRVCRPPTEGSYSLEVVWLDSDAINTSMVTLSFLTEPQFQQWISMFRGIIPEDSLLLYSGLGGIPLPVIEDESADDQEEPQQDQLSTYLSTAGSRRTTKARPWSLRARKDGTPVSSVLRVSIDDRQLPTSPSVLPQLFDGQTGAYLQPPKSPLSISIDVDSTPDVPDASSGASDKSTTPPPDSGYSSDDMVPVVDLTGQITRLGKYPMAHGGYADVWMADWDAMSGRKKVAVKVLRGRIYDGPREEKMIKRLRREIRVWQRLSHENIIPLFGTCSDFGPYISMVCPWLENGNLRKYMQRKGDALKLTHRLKLLCEVATGLAYLHSFSVVHGDLSSSNILITDREQACLCDFGLSNIAEDFLGTSYFTSCIGGAVRWAAPELYDIPCPDDATQSPHATSSSDVYSYGSVALEILSGDVPYHHLKSDGQVLIELSRGVKPPRPPSVFITDDYWSFISTCWSDSPNMRPSVSEVSSRVRNFYVDVINK</sequence>
<proteinExistence type="predicted"/>
<dbReference type="OrthoDB" id="6718656at2759"/>
<dbReference type="AlphaFoldDB" id="A0A4Y7PKN9"/>
<dbReference type="InterPro" id="IPR000219">
    <property type="entry name" value="DH_dom"/>
</dbReference>
<keyword evidence="5" id="KW-1185">Reference proteome</keyword>
<dbReference type="GO" id="GO:0005085">
    <property type="term" value="F:guanyl-nucleotide exchange factor activity"/>
    <property type="evidence" value="ECO:0007669"/>
    <property type="project" value="InterPro"/>
</dbReference>
<evidence type="ECO:0000259" key="3">
    <source>
        <dbReference type="PROSITE" id="PS50011"/>
    </source>
</evidence>
<feature type="region of interest" description="Disordered" evidence="1">
    <location>
        <begin position="620"/>
        <end position="661"/>
    </location>
</feature>
<dbReference type="GO" id="GO:0004674">
    <property type="term" value="F:protein serine/threonine kinase activity"/>
    <property type="evidence" value="ECO:0007669"/>
    <property type="project" value="TreeGrafter"/>
</dbReference>
<dbReference type="PROSITE" id="PS50010">
    <property type="entry name" value="DH_2"/>
    <property type="match status" value="1"/>
</dbReference>
<dbReference type="InterPro" id="IPR001245">
    <property type="entry name" value="Ser-Thr/Tyr_kinase_cat_dom"/>
</dbReference>
<feature type="region of interest" description="Disordered" evidence="1">
    <location>
        <begin position="543"/>
        <end position="577"/>
    </location>
</feature>
<keyword evidence="4" id="KW-0808">Transferase</keyword>
<dbReference type="InterPro" id="IPR051681">
    <property type="entry name" value="Ser/Thr_Kinases-Pseudokinases"/>
</dbReference>
<dbReference type="STRING" id="50990.A0A4Y7PKN9"/>
<dbReference type="SUPFAM" id="SSF48065">
    <property type="entry name" value="DBL homology domain (DH-domain)"/>
    <property type="match status" value="1"/>
</dbReference>
<dbReference type="Gene3D" id="1.20.900.10">
    <property type="entry name" value="Dbl homology (DH) domain"/>
    <property type="match status" value="1"/>
</dbReference>
<feature type="domain" description="DH" evidence="2">
    <location>
        <begin position="262"/>
        <end position="362"/>
    </location>
</feature>
<dbReference type="EMBL" id="ML170277">
    <property type="protein sequence ID" value="TDL15392.1"/>
    <property type="molecule type" value="Genomic_DNA"/>
</dbReference>
<organism evidence="4 5">
    <name type="scientific">Rickenella mellea</name>
    <dbReference type="NCBI Taxonomy" id="50990"/>
    <lineage>
        <taxon>Eukaryota</taxon>
        <taxon>Fungi</taxon>
        <taxon>Dikarya</taxon>
        <taxon>Basidiomycota</taxon>
        <taxon>Agaricomycotina</taxon>
        <taxon>Agaricomycetes</taxon>
        <taxon>Hymenochaetales</taxon>
        <taxon>Rickenellaceae</taxon>
        <taxon>Rickenella</taxon>
    </lineage>
</organism>
<dbReference type="Proteomes" id="UP000294933">
    <property type="component" value="Unassembled WGS sequence"/>
</dbReference>
<dbReference type="Pfam" id="PF07714">
    <property type="entry name" value="PK_Tyr_Ser-Thr"/>
    <property type="match status" value="1"/>
</dbReference>